<dbReference type="RefSeq" id="WP_103769465.1">
    <property type="nucleotide sequence ID" value="NZ_CP037864.1"/>
</dbReference>
<dbReference type="EMBL" id="CP037864">
    <property type="protein sequence ID" value="QBM25575.1"/>
    <property type="molecule type" value="Genomic_DNA"/>
</dbReference>
<dbReference type="AlphaFoldDB" id="A0A4P6WU96"/>
<evidence type="ECO:0000259" key="2">
    <source>
        <dbReference type="Pfam" id="PF13218"/>
    </source>
</evidence>
<feature type="domain" description="DUF2314" evidence="1">
    <location>
        <begin position="343"/>
        <end position="430"/>
    </location>
</feature>
<reference evidence="4 5" key="1">
    <citation type="submission" date="2019-03" db="EMBL/GenBank/DDBJ databases">
        <title>Complete genome sequence of an arsenate-respiring bacteria, Citrobacter sp. LY-1.</title>
        <authorList>
            <person name="Wang H."/>
            <person name="Liu Y."/>
            <person name="Li Q."/>
            <person name="Huang J."/>
        </authorList>
    </citation>
    <scope>NUCLEOTIDE SEQUENCE [LARGE SCALE GENOMIC DNA]</scope>
    <source>
        <strain evidence="4 5">LY-1</strain>
    </source>
</reference>
<feature type="domain" description="DUF4026" evidence="3">
    <location>
        <begin position="175"/>
        <end position="308"/>
    </location>
</feature>
<evidence type="ECO:0000259" key="1">
    <source>
        <dbReference type="Pfam" id="PF10077"/>
    </source>
</evidence>
<accession>A0A4P6WU96</accession>
<dbReference type="Pfam" id="PF22789">
    <property type="entry name" value="DUF4026_C"/>
    <property type="match status" value="1"/>
</dbReference>
<evidence type="ECO:0000313" key="4">
    <source>
        <dbReference type="EMBL" id="QBM25575.1"/>
    </source>
</evidence>
<proteinExistence type="predicted"/>
<protein>
    <submittedName>
        <fullName evidence="4">DUF4026 domain-containing protein</fullName>
    </submittedName>
</protein>
<organism evidence="4 5">
    <name type="scientific">Citrobacter arsenatis</name>
    <dbReference type="NCBI Taxonomy" id="2546350"/>
    <lineage>
        <taxon>Bacteria</taxon>
        <taxon>Pseudomonadati</taxon>
        <taxon>Pseudomonadota</taxon>
        <taxon>Gammaproteobacteria</taxon>
        <taxon>Enterobacterales</taxon>
        <taxon>Enterobacteriaceae</taxon>
        <taxon>Citrobacter</taxon>
    </lineage>
</organism>
<dbReference type="Pfam" id="PF13218">
    <property type="entry name" value="DUF4026_N"/>
    <property type="match status" value="1"/>
</dbReference>
<dbReference type="InterPro" id="IPR053886">
    <property type="entry name" value="DUF4026_middle"/>
</dbReference>
<dbReference type="InterPro" id="IPR025102">
    <property type="entry name" value="DUF4026_N"/>
</dbReference>
<dbReference type="Pfam" id="PF10077">
    <property type="entry name" value="DUF2314"/>
    <property type="match status" value="1"/>
</dbReference>
<dbReference type="KEGG" id="cars:E1B03_25320"/>
<dbReference type="Proteomes" id="UP000293850">
    <property type="component" value="Chromosome"/>
</dbReference>
<dbReference type="InterPro" id="IPR018756">
    <property type="entry name" value="DUF2314"/>
</dbReference>
<feature type="domain" description="DUF4026" evidence="2">
    <location>
        <begin position="21"/>
        <end position="159"/>
    </location>
</feature>
<evidence type="ECO:0000313" key="5">
    <source>
        <dbReference type="Proteomes" id="UP000293850"/>
    </source>
</evidence>
<name>A0A4P6WU96_9ENTR</name>
<sequence length="448" mass="50539">MESNKQAYLAAANNSLFKTDSEFVATPPQPVTLEALQARVEGQTLFPELLSRLDEEKEELHLTFTADGELYLYRVSLFSCEHDPSALEYVPGARSVAPEVLSEMAGYRQRISVTTRFSNDVFLSWQQAIKIVGLLVPDLLVAQDASAGGRLFSRERLLFEARFPARPRADTLYAIHAVHDDENDHYWLHTHGLRRLGLPECEVIIHQPVESLGSIGYMIEAFVNICIDDRGMYCNEPLMLARTHEGEQYIVAIPWEQGLSVVEHGGNLNLLPEIAERVGDISDLPSGRFSGDLADREDEHNGPSCLLFRLADERGGIGSVIDGGLGGDQVMFMKSIALSDSDAQKAQMRWPYFQHIFETQQNEISAPLVKIGVPYGDDDKREHMWFMLQNIADEQLTGVLTNQPYYVHHMQEGEQYTLPFTLLSDWRIYHPRGVFTPDNIFELISHSS</sequence>
<gene>
    <name evidence="4" type="ORF">E1B03_25320</name>
</gene>
<keyword evidence="5" id="KW-1185">Reference proteome</keyword>
<evidence type="ECO:0000259" key="3">
    <source>
        <dbReference type="Pfam" id="PF22789"/>
    </source>
</evidence>